<proteinExistence type="predicted"/>
<name>A0A0P1BN22_9BASI</name>
<evidence type="ECO:0000313" key="4">
    <source>
        <dbReference type="Proteomes" id="UP000054845"/>
    </source>
</evidence>
<keyword evidence="2" id="KW-1133">Transmembrane helix</keyword>
<keyword evidence="2" id="KW-0812">Transmembrane</keyword>
<protein>
    <submittedName>
        <fullName evidence="3">Uncharacterized protein</fullName>
    </submittedName>
</protein>
<evidence type="ECO:0000313" key="3">
    <source>
        <dbReference type="EMBL" id="CEH18267.1"/>
    </source>
</evidence>
<keyword evidence="2" id="KW-0472">Membrane</keyword>
<reference evidence="3 4" key="1">
    <citation type="submission" date="2014-09" db="EMBL/GenBank/DDBJ databases">
        <authorList>
            <person name="Magalhaes I.L.F."/>
            <person name="Oliveira U."/>
            <person name="Santos F.R."/>
            <person name="Vidigal T.H.D.A."/>
            <person name="Brescovit A.D."/>
            <person name="Santos A.J."/>
        </authorList>
    </citation>
    <scope>NUCLEOTIDE SEQUENCE [LARGE SCALE GENOMIC DNA]</scope>
</reference>
<dbReference type="AlphaFoldDB" id="A0A0P1BN22"/>
<evidence type="ECO:0000256" key="1">
    <source>
        <dbReference type="SAM" id="MobiDB-lite"/>
    </source>
</evidence>
<feature type="compositionally biased region" description="Basic and acidic residues" evidence="1">
    <location>
        <begin position="62"/>
        <end position="71"/>
    </location>
</feature>
<dbReference type="STRING" id="401625.A0A0P1BN22"/>
<feature type="region of interest" description="Disordered" evidence="1">
    <location>
        <begin position="44"/>
        <end position="71"/>
    </location>
</feature>
<dbReference type="Proteomes" id="UP000054845">
    <property type="component" value="Unassembled WGS sequence"/>
</dbReference>
<evidence type="ECO:0000256" key="2">
    <source>
        <dbReference type="SAM" id="Phobius"/>
    </source>
</evidence>
<dbReference type="OrthoDB" id="3784821at2759"/>
<organism evidence="3 4">
    <name type="scientific">Ceraceosorus bombacis</name>
    <dbReference type="NCBI Taxonomy" id="401625"/>
    <lineage>
        <taxon>Eukaryota</taxon>
        <taxon>Fungi</taxon>
        <taxon>Dikarya</taxon>
        <taxon>Basidiomycota</taxon>
        <taxon>Ustilaginomycotina</taxon>
        <taxon>Exobasidiomycetes</taxon>
        <taxon>Ceraceosorales</taxon>
        <taxon>Ceraceosoraceae</taxon>
        <taxon>Ceraceosorus</taxon>
    </lineage>
</organism>
<keyword evidence="4" id="KW-1185">Reference proteome</keyword>
<feature type="transmembrane region" description="Helical" evidence="2">
    <location>
        <begin position="12"/>
        <end position="31"/>
    </location>
</feature>
<accession>A0A0P1BN22</accession>
<dbReference type="EMBL" id="CCYA01000270">
    <property type="protein sequence ID" value="CEH18267.1"/>
    <property type="molecule type" value="Genomic_DNA"/>
</dbReference>
<sequence length="71" mass="8110">MPPVKLTPNQQRIRVMVVSFPFLVATSWVLFKRLYLGEEQRKLPRDGRDGHLIDFSTSALKPGEDGKRKSA</sequence>